<evidence type="ECO:0000313" key="3">
    <source>
        <dbReference type="Proteomes" id="UP000636458"/>
    </source>
</evidence>
<dbReference type="AlphaFoldDB" id="A0A934W4Y4"/>
<dbReference type="PROSITE" id="PS50943">
    <property type="entry name" value="HTH_CROC1"/>
    <property type="match status" value="1"/>
</dbReference>
<dbReference type="SMART" id="SM00530">
    <property type="entry name" value="HTH_XRE"/>
    <property type="match status" value="1"/>
</dbReference>
<dbReference type="GO" id="GO:0003677">
    <property type="term" value="F:DNA binding"/>
    <property type="evidence" value="ECO:0007669"/>
    <property type="project" value="InterPro"/>
</dbReference>
<sequence>MDDRKRGNPAGQTNEAVAANLRKVRQSTGVDLRELSARIKTTGRVISPSALSKIENGDRRVDVDDLTVFAYALETTPAALLTPASEEAQAPAGVPEGQFTPEEIRAWIQGTVKLTTEDLLRYWKEQAFDSASYIRRSEDILAQYDQGQVGVTPREVYEKRIATHRGRLATITGRQLELDPMSIPIDI</sequence>
<dbReference type="CDD" id="cd00093">
    <property type="entry name" value="HTH_XRE"/>
    <property type="match status" value="1"/>
</dbReference>
<evidence type="ECO:0000259" key="1">
    <source>
        <dbReference type="PROSITE" id="PS50943"/>
    </source>
</evidence>
<dbReference type="Proteomes" id="UP000636458">
    <property type="component" value="Unassembled WGS sequence"/>
</dbReference>
<organism evidence="2 3">
    <name type="scientific">Lacisediminihabitans changchengi</name>
    <dbReference type="NCBI Taxonomy" id="2787634"/>
    <lineage>
        <taxon>Bacteria</taxon>
        <taxon>Bacillati</taxon>
        <taxon>Actinomycetota</taxon>
        <taxon>Actinomycetes</taxon>
        <taxon>Micrococcales</taxon>
        <taxon>Microbacteriaceae</taxon>
        <taxon>Lacisediminihabitans</taxon>
    </lineage>
</organism>
<dbReference type="InterPro" id="IPR001387">
    <property type="entry name" value="Cro/C1-type_HTH"/>
</dbReference>
<dbReference type="InterPro" id="IPR010982">
    <property type="entry name" value="Lambda_DNA-bd_dom_sf"/>
</dbReference>
<proteinExistence type="predicted"/>
<dbReference type="RefSeq" id="WP_200557002.1">
    <property type="nucleotide sequence ID" value="NZ_JAEPES010000005.1"/>
</dbReference>
<dbReference type="Gene3D" id="1.10.260.40">
    <property type="entry name" value="lambda repressor-like DNA-binding domains"/>
    <property type="match status" value="1"/>
</dbReference>
<gene>
    <name evidence="2" type="ORF">IV501_14010</name>
</gene>
<dbReference type="SUPFAM" id="SSF47413">
    <property type="entry name" value="lambda repressor-like DNA-binding domains"/>
    <property type="match status" value="1"/>
</dbReference>
<accession>A0A934W4Y4</accession>
<name>A0A934W4Y4_9MICO</name>
<dbReference type="Pfam" id="PF13560">
    <property type="entry name" value="HTH_31"/>
    <property type="match status" value="1"/>
</dbReference>
<dbReference type="EMBL" id="JAEPES010000005">
    <property type="protein sequence ID" value="MBK4348754.1"/>
    <property type="molecule type" value="Genomic_DNA"/>
</dbReference>
<feature type="domain" description="HTH cro/C1-type" evidence="1">
    <location>
        <begin position="21"/>
        <end position="80"/>
    </location>
</feature>
<comment type="caution">
    <text evidence="2">The sequence shown here is derived from an EMBL/GenBank/DDBJ whole genome shotgun (WGS) entry which is preliminary data.</text>
</comment>
<protein>
    <submittedName>
        <fullName evidence="2">Helix-turn-helix transcriptional regulator</fullName>
    </submittedName>
</protein>
<keyword evidence="3" id="KW-1185">Reference proteome</keyword>
<reference evidence="2" key="1">
    <citation type="submission" date="2021-01" db="EMBL/GenBank/DDBJ databases">
        <title>Lacisediminihabitans sp. nov. strain G11-30, isolated from Antarctic Soil.</title>
        <authorList>
            <person name="Li J."/>
        </authorList>
    </citation>
    <scope>NUCLEOTIDE SEQUENCE</scope>
    <source>
        <strain evidence="2">G11-30</strain>
    </source>
</reference>
<evidence type="ECO:0000313" key="2">
    <source>
        <dbReference type="EMBL" id="MBK4348754.1"/>
    </source>
</evidence>